<feature type="transmembrane region" description="Helical" evidence="2">
    <location>
        <begin position="90"/>
        <end position="108"/>
    </location>
</feature>
<feature type="compositionally biased region" description="Basic residues" evidence="1">
    <location>
        <begin position="1"/>
        <end position="11"/>
    </location>
</feature>
<keyword evidence="2" id="KW-1133">Transmembrane helix</keyword>
<sequence>MSKKNKNRSKQAARISAKQHQEQNLTAAEQDAEKYGDVLFSATYFLDEKSADNAAALYGGGRTRDLCLVLLVVGIVMLVTNFVLGFNLAIFLIALVLAVSGATASGNWKSVTMWALMGTNLGDSKEDLNRHNVVTADEVIVEGPGAEVLRLPLRELRRVRHDEHGCLVMFGKARVAYFPASQMSVSRLRELEQFLEEAAR</sequence>
<keyword evidence="2" id="KW-0812">Transmembrane</keyword>
<evidence type="ECO:0000313" key="4">
    <source>
        <dbReference type="Proteomes" id="UP000198528"/>
    </source>
</evidence>
<dbReference type="EMBL" id="FMZL01000021">
    <property type="protein sequence ID" value="SDC54675.1"/>
    <property type="molecule type" value="Genomic_DNA"/>
</dbReference>
<accession>A0A1G6MI95</accession>
<proteinExistence type="predicted"/>
<name>A0A1G6MI95_9ACTN</name>
<feature type="region of interest" description="Disordered" evidence="1">
    <location>
        <begin position="1"/>
        <end position="22"/>
    </location>
</feature>
<reference evidence="4" key="1">
    <citation type="submission" date="2016-10" db="EMBL/GenBank/DDBJ databases">
        <authorList>
            <person name="Varghese N."/>
            <person name="Submissions S."/>
        </authorList>
    </citation>
    <scope>NUCLEOTIDE SEQUENCE [LARGE SCALE GENOMIC DNA]</scope>
    <source>
        <strain evidence="4">DSM 22619</strain>
    </source>
</reference>
<protein>
    <recommendedName>
        <fullName evidence="5">YcxB-like protein domain-containing protein</fullName>
    </recommendedName>
</protein>
<evidence type="ECO:0000313" key="3">
    <source>
        <dbReference type="EMBL" id="SDC54675.1"/>
    </source>
</evidence>
<keyword evidence="2" id="KW-0472">Membrane</keyword>
<dbReference type="AlphaFoldDB" id="A0A1G6MI95"/>
<gene>
    <name evidence="3" type="ORF">SAMN04487824_12125</name>
</gene>
<feature type="transmembrane region" description="Helical" evidence="2">
    <location>
        <begin position="66"/>
        <end position="84"/>
    </location>
</feature>
<organism evidence="3 4">
    <name type="scientific">Parafannyhessea umbonata</name>
    <dbReference type="NCBI Taxonomy" id="604330"/>
    <lineage>
        <taxon>Bacteria</taxon>
        <taxon>Bacillati</taxon>
        <taxon>Actinomycetota</taxon>
        <taxon>Coriobacteriia</taxon>
        <taxon>Coriobacteriales</taxon>
        <taxon>Atopobiaceae</taxon>
        <taxon>Parafannyhessea</taxon>
    </lineage>
</organism>
<dbReference type="STRING" id="604330.SAMN04489857_1945"/>
<evidence type="ECO:0008006" key="5">
    <source>
        <dbReference type="Google" id="ProtNLM"/>
    </source>
</evidence>
<keyword evidence="4" id="KW-1185">Reference proteome</keyword>
<dbReference type="RefSeq" id="WP_090847332.1">
    <property type="nucleotide sequence ID" value="NZ_FMZL01000021.1"/>
</dbReference>
<evidence type="ECO:0000256" key="2">
    <source>
        <dbReference type="SAM" id="Phobius"/>
    </source>
</evidence>
<dbReference type="Proteomes" id="UP000198528">
    <property type="component" value="Unassembled WGS sequence"/>
</dbReference>
<evidence type="ECO:0000256" key="1">
    <source>
        <dbReference type="SAM" id="MobiDB-lite"/>
    </source>
</evidence>